<dbReference type="InterPro" id="IPR023346">
    <property type="entry name" value="Lysozyme-like_dom_sf"/>
</dbReference>
<dbReference type="EMBL" id="PVWJ01000008">
    <property type="protein sequence ID" value="PSB04752.1"/>
    <property type="molecule type" value="Genomic_DNA"/>
</dbReference>
<dbReference type="PROSITE" id="PS50035">
    <property type="entry name" value="PLD"/>
    <property type="match status" value="1"/>
</dbReference>
<name>A0A2T1C8Z3_9CYAN</name>
<dbReference type="RefSeq" id="WP_106287125.1">
    <property type="nucleotide sequence ID" value="NZ_CAWNTC010000163.1"/>
</dbReference>
<comment type="caution">
    <text evidence="11">The sequence shown here is derived from an EMBL/GenBank/DDBJ whole genome shotgun (WGS) entry which is preliminary data.</text>
</comment>
<accession>A0A2T1C8Z3</accession>
<dbReference type="Gene3D" id="3.40.710.10">
    <property type="entry name" value="DD-peptidase/beta-lactamase superfamily"/>
    <property type="match status" value="1"/>
</dbReference>
<dbReference type="GO" id="GO:0030288">
    <property type="term" value="C:outer membrane-bounded periplasmic space"/>
    <property type="evidence" value="ECO:0007669"/>
    <property type="project" value="TreeGrafter"/>
</dbReference>
<dbReference type="Pfam" id="PF00912">
    <property type="entry name" value="Transgly"/>
    <property type="match status" value="1"/>
</dbReference>
<proteinExistence type="predicted"/>
<comment type="catalytic activity">
    <reaction evidence="7">
        <text>Preferential cleavage: (Ac)2-L-Lys-D-Ala-|-D-Ala. Also transpeptidation of peptidyl-alanyl moieties that are N-acyl substituents of D-alanine.</text>
        <dbReference type="EC" id="3.4.16.4"/>
    </reaction>
</comment>
<dbReference type="GO" id="GO:0008955">
    <property type="term" value="F:peptidoglycan glycosyltransferase activity"/>
    <property type="evidence" value="ECO:0007669"/>
    <property type="project" value="UniProtKB-EC"/>
</dbReference>
<evidence type="ECO:0000256" key="4">
    <source>
        <dbReference type="ARBA" id="ARBA00022679"/>
    </source>
</evidence>
<dbReference type="NCBIfam" id="TIGR02073">
    <property type="entry name" value="PBP_1c"/>
    <property type="match status" value="1"/>
</dbReference>
<dbReference type="SUPFAM" id="SSF56601">
    <property type="entry name" value="beta-lactamase/transpeptidase-like"/>
    <property type="match status" value="1"/>
</dbReference>
<dbReference type="InterPro" id="IPR050396">
    <property type="entry name" value="Glycosyltr_51/Transpeptidase"/>
</dbReference>
<evidence type="ECO:0000256" key="7">
    <source>
        <dbReference type="ARBA" id="ARBA00034000"/>
    </source>
</evidence>
<evidence type="ECO:0000256" key="8">
    <source>
        <dbReference type="ARBA" id="ARBA00049902"/>
    </source>
</evidence>
<dbReference type="PANTHER" id="PTHR32282">
    <property type="entry name" value="BINDING PROTEIN TRANSPEPTIDASE, PUTATIVE-RELATED"/>
    <property type="match status" value="1"/>
</dbReference>
<evidence type="ECO:0000256" key="3">
    <source>
        <dbReference type="ARBA" id="ARBA00022676"/>
    </source>
</evidence>
<keyword evidence="12" id="KW-1185">Reference proteome</keyword>
<dbReference type="InterPro" id="IPR001264">
    <property type="entry name" value="Glyco_trans_51"/>
</dbReference>
<dbReference type="InterPro" id="IPR001736">
    <property type="entry name" value="PLipase_D/transphosphatidylase"/>
</dbReference>
<evidence type="ECO:0000256" key="5">
    <source>
        <dbReference type="ARBA" id="ARBA00022801"/>
    </source>
</evidence>
<dbReference type="GO" id="GO:0009252">
    <property type="term" value="P:peptidoglycan biosynthetic process"/>
    <property type="evidence" value="ECO:0007669"/>
    <property type="project" value="InterPro"/>
</dbReference>
<keyword evidence="6" id="KW-0511">Multifunctional enzyme</keyword>
<gene>
    <name evidence="11" type="primary">pbpC</name>
    <name evidence="11" type="ORF">C7B64_02735</name>
</gene>
<evidence type="ECO:0000256" key="6">
    <source>
        <dbReference type="ARBA" id="ARBA00023268"/>
    </source>
</evidence>
<dbReference type="GO" id="GO:0006793">
    <property type="term" value="P:phosphorus metabolic process"/>
    <property type="evidence" value="ECO:0007669"/>
    <property type="project" value="UniProtKB-ARBA"/>
</dbReference>
<dbReference type="GO" id="GO:0006508">
    <property type="term" value="P:proteolysis"/>
    <property type="evidence" value="ECO:0007669"/>
    <property type="project" value="UniProtKB-KW"/>
</dbReference>
<keyword evidence="4" id="KW-0808">Transferase</keyword>
<dbReference type="SUPFAM" id="SSF53955">
    <property type="entry name" value="Lysozyme-like"/>
    <property type="match status" value="1"/>
</dbReference>
<dbReference type="AlphaFoldDB" id="A0A2T1C8Z3"/>
<feature type="domain" description="PLD phosphodiesterase" evidence="10">
    <location>
        <begin position="318"/>
        <end position="349"/>
    </location>
</feature>
<dbReference type="Proteomes" id="UP000238762">
    <property type="component" value="Unassembled WGS sequence"/>
</dbReference>
<reference evidence="11 12" key="2">
    <citation type="submission" date="2018-03" db="EMBL/GenBank/DDBJ databases">
        <title>The ancient ancestry and fast evolution of plastids.</title>
        <authorList>
            <person name="Moore K.R."/>
            <person name="Magnabosco C."/>
            <person name="Momper L."/>
            <person name="Gold D.A."/>
            <person name="Bosak T."/>
            <person name="Fournier G.P."/>
        </authorList>
    </citation>
    <scope>NUCLEOTIDE SEQUENCE [LARGE SCALE GENOMIC DNA]</scope>
    <source>
        <strain evidence="11 12">CCAP 1448/3</strain>
    </source>
</reference>
<dbReference type="InterPro" id="IPR009647">
    <property type="entry name" value="PBP_C"/>
</dbReference>
<keyword evidence="3" id="KW-0328">Glycosyltransferase</keyword>
<dbReference type="Pfam" id="PF06832">
    <property type="entry name" value="BiPBP_C"/>
    <property type="match status" value="1"/>
</dbReference>
<protein>
    <submittedName>
        <fullName evidence="11">Penicillin-binding protein 1C</fullName>
    </submittedName>
</protein>
<feature type="region of interest" description="Disordered" evidence="9">
    <location>
        <begin position="491"/>
        <end position="513"/>
    </location>
</feature>
<keyword evidence="1" id="KW-0121">Carboxypeptidase</keyword>
<dbReference type="PANTHER" id="PTHR32282:SF15">
    <property type="entry name" value="PENICILLIN-BINDING PROTEIN 1C"/>
    <property type="match status" value="1"/>
</dbReference>
<dbReference type="Gene3D" id="1.10.3810.10">
    <property type="entry name" value="Biosynthetic peptidoglycan transglycosylase-like"/>
    <property type="match status" value="1"/>
</dbReference>
<evidence type="ECO:0000256" key="2">
    <source>
        <dbReference type="ARBA" id="ARBA00022670"/>
    </source>
</evidence>
<organism evidence="11 12">
    <name type="scientific">Merismopedia glauca CCAP 1448/3</name>
    <dbReference type="NCBI Taxonomy" id="1296344"/>
    <lineage>
        <taxon>Bacteria</taxon>
        <taxon>Bacillati</taxon>
        <taxon>Cyanobacteriota</taxon>
        <taxon>Cyanophyceae</taxon>
        <taxon>Synechococcales</taxon>
        <taxon>Merismopediaceae</taxon>
        <taxon>Merismopedia</taxon>
    </lineage>
</organism>
<dbReference type="InterPro" id="IPR011815">
    <property type="entry name" value="PBP_1c"/>
</dbReference>
<evidence type="ECO:0000259" key="10">
    <source>
        <dbReference type="PROSITE" id="PS50035"/>
    </source>
</evidence>
<reference evidence="11 12" key="1">
    <citation type="submission" date="2018-02" db="EMBL/GenBank/DDBJ databases">
        <authorList>
            <person name="Cohen D.B."/>
            <person name="Kent A.D."/>
        </authorList>
    </citation>
    <scope>NUCLEOTIDE SEQUENCE [LARGE SCALE GENOMIC DNA]</scope>
    <source>
        <strain evidence="11 12">CCAP 1448/3</strain>
    </source>
</reference>
<evidence type="ECO:0000313" key="12">
    <source>
        <dbReference type="Proteomes" id="UP000238762"/>
    </source>
</evidence>
<dbReference type="InterPro" id="IPR012338">
    <property type="entry name" value="Beta-lactam/transpept-like"/>
</dbReference>
<feature type="compositionally biased region" description="Low complexity" evidence="9">
    <location>
        <begin position="494"/>
        <end position="513"/>
    </location>
</feature>
<dbReference type="InterPro" id="IPR036950">
    <property type="entry name" value="PBP_transglycosylase"/>
</dbReference>
<evidence type="ECO:0000313" key="11">
    <source>
        <dbReference type="EMBL" id="PSB04752.1"/>
    </source>
</evidence>
<evidence type="ECO:0000256" key="1">
    <source>
        <dbReference type="ARBA" id="ARBA00022645"/>
    </source>
</evidence>
<evidence type="ECO:0000256" key="9">
    <source>
        <dbReference type="SAM" id="MobiDB-lite"/>
    </source>
</evidence>
<dbReference type="OrthoDB" id="9766909at2"/>
<dbReference type="GO" id="GO:0009002">
    <property type="term" value="F:serine-type D-Ala-D-Ala carboxypeptidase activity"/>
    <property type="evidence" value="ECO:0007669"/>
    <property type="project" value="UniProtKB-EC"/>
</dbReference>
<dbReference type="Pfam" id="PF00905">
    <property type="entry name" value="Transpeptidase"/>
    <property type="match status" value="1"/>
</dbReference>
<keyword evidence="2" id="KW-0645">Protease</keyword>
<comment type="catalytic activity">
    <reaction evidence="8">
        <text>[GlcNAc-(1-&gt;4)-Mur2Ac(oyl-L-Ala-gamma-D-Glu-L-Lys-D-Ala-D-Ala)](n)-di-trans,octa-cis-undecaprenyl diphosphate + beta-D-GlcNAc-(1-&gt;4)-Mur2Ac(oyl-L-Ala-gamma-D-Glu-L-Lys-D-Ala-D-Ala)-di-trans,octa-cis-undecaprenyl diphosphate = [GlcNAc-(1-&gt;4)-Mur2Ac(oyl-L-Ala-gamma-D-Glu-L-Lys-D-Ala-D-Ala)](n+1)-di-trans,octa-cis-undecaprenyl diphosphate + di-trans,octa-cis-undecaprenyl diphosphate + H(+)</text>
        <dbReference type="Rhea" id="RHEA:23708"/>
        <dbReference type="Rhea" id="RHEA-COMP:9602"/>
        <dbReference type="Rhea" id="RHEA-COMP:9603"/>
        <dbReference type="ChEBI" id="CHEBI:15378"/>
        <dbReference type="ChEBI" id="CHEBI:58405"/>
        <dbReference type="ChEBI" id="CHEBI:60033"/>
        <dbReference type="ChEBI" id="CHEBI:78435"/>
        <dbReference type="EC" id="2.4.99.28"/>
    </reaction>
</comment>
<dbReference type="GO" id="GO:0008658">
    <property type="term" value="F:penicillin binding"/>
    <property type="evidence" value="ECO:0007669"/>
    <property type="project" value="InterPro"/>
</dbReference>
<dbReference type="InterPro" id="IPR001460">
    <property type="entry name" value="PCN-bd_Tpept"/>
</dbReference>
<sequence length="788" mass="87486">MKLRSRKSSLTLIWHRFHFKYRRIGKLFALVLLIALIVRSLPYFAPIHATDLAQDIQPIEFSDRHGLPLGTLLTRDNQHTAAVPLDRVSPHFIQAIIAAEDGRFYQHGAIDLQAIARAIKDGIEQKKVVSGASTITMQLARMLSPTSPNLTGKIAEIWQSWRLVAGMNREEILAAYINRLPMGGNIYGVEAASRIYFSIPAQDLNLAQASILAALPNNPTYFNPYTHWERLKQRQKYVLNQMLEDGYITKEQSDRAYSEQVAFQSRQQGIIAAPHFLFWLARQLPKGNSAATVQTTIDRSLQELVEGQVKQVVRSLSGNNVHHAAALVIDNHTGEVLAYAGSPDYFDEANLGSNDGVQALRQPGSTLKPFLYELGLENKVIRPQTILADIPTYYAIPGGKLYNPTDYNEKFLGPVRVRIALANSLNVPAVRVLEKVGVPAFLDRLHELGFTHLTQDPEHYGLGLALGSGEVTLWELAHAYTTLANQGKSIPIITSPSPRRSTATSLPSPSSPSLPTWGLIRDILSDRHARSISFGVNSVLDLPFPTAVKTGTSSNFRDTWTVGFTTDYTVATWVGNFNGDSMRQVSGVTGAAPLWNRIMLHLHSSAEPTAFPPPTDMVQKPICALSGLKPTSACTSIVQEYLYVADLQSYEQQLDKGSLPPEYNEWLQSQQLSPPQTANSTSRNLKILSPSQGDIFLMSSDTNPRLEFKLATTPSQPVEWWLNQQKIAENTSNSLFWEMKPGNWTLEVRRGNLKHETQGSTSDGDRLSFQVQLSNFSPTRRGFSIPNS</sequence>
<keyword evidence="5" id="KW-0378">Hydrolase</keyword>